<protein>
    <submittedName>
        <fullName evidence="1">Class I SAM-dependent methyltransferase</fullName>
        <ecNumber evidence="1">2.1.-.-</ecNumber>
    </submittedName>
</protein>
<dbReference type="EC" id="2.1.-.-" evidence="1"/>
<dbReference type="EMBL" id="JASJOU010000004">
    <property type="protein sequence ID" value="MDJ1501694.1"/>
    <property type="molecule type" value="Genomic_DNA"/>
</dbReference>
<comment type="caution">
    <text evidence="1">The sequence shown here is derived from an EMBL/GenBank/DDBJ whole genome shotgun (WGS) entry which is preliminary data.</text>
</comment>
<dbReference type="InterPro" id="IPR029063">
    <property type="entry name" value="SAM-dependent_MTases_sf"/>
</dbReference>
<dbReference type="CDD" id="cd02440">
    <property type="entry name" value="AdoMet_MTases"/>
    <property type="match status" value="1"/>
</dbReference>
<evidence type="ECO:0000313" key="2">
    <source>
        <dbReference type="Proteomes" id="UP001232063"/>
    </source>
</evidence>
<dbReference type="RefSeq" id="WP_314511274.1">
    <property type="nucleotide sequence ID" value="NZ_JASJOU010000004.1"/>
</dbReference>
<dbReference type="GO" id="GO:0008168">
    <property type="term" value="F:methyltransferase activity"/>
    <property type="evidence" value="ECO:0007669"/>
    <property type="project" value="UniProtKB-KW"/>
</dbReference>
<keyword evidence="2" id="KW-1185">Reference proteome</keyword>
<reference evidence="1" key="1">
    <citation type="submission" date="2023-05" db="EMBL/GenBank/DDBJ databases">
        <authorList>
            <person name="Zhang X."/>
        </authorList>
    </citation>
    <scope>NUCLEOTIDE SEQUENCE</scope>
    <source>
        <strain evidence="1">BD1B2-1</strain>
    </source>
</reference>
<keyword evidence="1" id="KW-0489">Methyltransferase</keyword>
<sequence length="204" mass="23793">METYHDYVIKDGKFIGKFDEMYAKFDDPWTQSLQPNKYSRIAGILHLKAHNIRSVLECGCGLGYYANWIRQETNITPKSIDISPMAIERARKTFPNLDFEISNIVSDLTNYKNYDCVLFSEIVWYILPDLDNVLKTLQKHFADKYLIVNQVFYKGSQKYGNAYFTNLQEFINYVPFTLLGRCEATLRQETTVETSTIFKISKAQ</sequence>
<evidence type="ECO:0000313" key="1">
    <source>
        <dbReference type="EMBL" id="MDJ1501694.1"/>
    </source>
</evidence>
<proteinExistence type="predicted"/>
<dbReference type="SUPFAM" id="SSF53335">
    <property type="entry name" value="S-adenosyl-L-methionine-dependent methyltransferases"/>
    <property type="match status" value="1"/>
</dbReference>
<gene>
    <name evidence="1" type="ORF">QNI22_13595</name>
</gene>
<dbReference type="GO" id="GO:0032259">
    <property type="term" value="P:methylation"/>
    <property type="evidence" value="ECO:0007669"/>
    <property type="project" value="UniProtKB-KW"/>
</dbReference>
<dbReference type="AlphaFoldDB" id="A0AAE3R5A3"/>
<name>A0AAE3R5A3_9BACT</name>
<accession>A0AAE3R5A3</accession>
<keyword evidence="1" id="KW-0808">Transferase</keyword>
<dbReference type="Proteomes" id="UP001232063">
    <property type="component" value="Unassembled WGS sequence"/>
</dbReference>
<dbReference type="Pfam" id="PF13489">
    <property type="entry name" value="Methyltransf_23"/>
    <property type="match status" value="1"/>
</dbReference>
<dbReference type="Gene3D" id="3.40.50.150">
    <property type="entry name" value="Vaccinia Virus protein VP39"/>
    <property type="match status" value="1"/>
</dbReference>
<organism evidence="1 2">
    <name type="scientific">Xanthocytophaga agilis</name>
    <dbReference type="NCBI Taxonomy" id="3048010"/>
    <lineage>
        <taxon>Bacteria</taxon>
        <taxon>Pseudomonadati</taxon>
        <taxon>Bacteroidota</taxon>
        <taxon>Cytophagia</taxon>
        <taxon>Cytophagales</taxon>
        <taxon>Rhodocytophagaceae</taxon>
        <taxon>Xanthocytophaga</taxon>
    </lineage>
</organism>